<proteinExistence type="predicted"/>
<evidence type="ECO:0000313" key="4">
    <source>
        <dbReference type="EMBL" id="MST95638.1"/>
    </source>
</evidence>
<feature type="compositionally biased region" description="Low complexity" evidence="1">
    <location>
        <begin position="518"/>
        <end position="529"/>
    </location>
</feature>
<evidence type="ECO:0000256" key="2">
    <source>
        <dbReference type="SAM" id="SignalP"/>
    </source>
</evidence>
<dbReference type="Pfam" id="PF07607">
    <property type="entry name" value="DUF1570"/>
    <property type="match status" value="1"/>
</dbReference>
<evidence type="ECO:0000259" key="3">
    <source>
        <dbReference type="Pfam" id="PF07607"/>
    </source>
</evidence>
<dbReference type="EMBL" id="VUNS01000001">
    <property type="protein sequence ID" value="MST95638.1"/>
    <property type="molecule type" value="Genomic_DNA"/>
</dbReference>
<sequence>MKRLLFGFLLLATLCQAAPPPITLGSPVSLPAVGLRFRAFREMKPMPLPMPAIRAERRGDGAKLLSNHEYWRFRQTAGVWFNDSCVIRVGTVTIAPFEKPELKPESELLAEFTELDRELPEEQMKKWVRQFAASEVLEVKPFSQSLYGCSAQVYELEERDGAHQVAYLLSPRTDPLRKVLLLFSIEKSRFDDRAERVIRQTLGSVQFVAPRRETVSLAEGNRKKGTPEYEASRARVIQSIRNFRDWWYVETDNYIFVSNQTDRRAMTRLRTELENAREVFADYFPLKIPLQSVSVVRIFNKRDQYKEYVGADMQWSGGIWTPARRELVISPLDRGARDSVQQMIMRQVAFHEGFHQYLYFATGEAQAGMWFNEGTAQFFEGIEFRTGKGIVVLPQYIERTLTALFDGDRVHDIAALVKMDRTEFYGEKRNVNYPLAQALVYYLWKGAPVAGKPEYAQIPVRYYDKLVETRDAGAANAAAWEGVDLQQLGRDLSRFWNDSNLIRQSIRYQPPAAPAAPPAGRGAAVGSRR</sequence>
<feature type="signal peptide" evidence="2">
    <location>
        <begin position="1"/>
        <end position="17"/>
    </location>
</feature>
<dbReference type="AlphaFoldDB" id="A0A844FZ44"/>
<accession>A0A844FZ44</accession>
<dbReference type="Proteomes" id="UP000435649">
    <property type="component" value="Unassembled WGS sequence"/>
</dbReference>
<organism evidence="4 5">
    <name type="scientific">Victivallis lenta</name>
    <dbReference type="NCBI Taxonomy" id="2606640"/>
    <lineage>
        <taxon>Bacteria</taxon>
        <taxon>Pseudomonadati</taxon>
        <taxon>Lentisphaerota</taxon>
        <taxon>Lentisphaeria</taxon>
        <taxon>Victivallales</taxon>
        <taxon>Victivallaceae</taxon>
        <taxon>Victivallis</taxon>
    </lineage>
</organism>
<protein>
    <submittedName>
        <fullName evidence="4">DUF1570 domain-containing protein</fullName>
    </submittedName>
</protein>
<evidence type="ECO:0000256" key="1">
    <source>
        <dbReference type="SAM" id="MobiDB-lite"/>
    </source>
</evidence>
<feature type="chain" id="PRO_5032641021" evidence="2">
    <location>
        <begin position="18"/>
        <end position="529"/>
    </location>
</feature>
<feature type="domain" description="DUF1570" evidence="3">
    <location>
        <begin position="350"/>
        <end position="445"/>
    </location>
</feature>
<dbReference type="RefSeq" id="WP_154416707.1">
    <property type="nucleotide sequence ID" value="NZ_VUNS01000001.1"/>
</dbReference>
<feature type="region of interest" description="Disordered" evidence="1">
    <location>
        <begin position="509"/>
        <end position="529"/>
    </location>
</feature>
<reference evidence="4 5" key="1">
    <citation type="submission" date="2019-08" db="EMBL/GenBank/DDBJ databases">
        <title>In-depth cultivation of the pig gut microbiome towards novel bacterial diversity and tailored functional studies.</title>
        <authorList>
            <person name="Wylensek D."/>
            <person name="Hitch T.C.A."/>
            <person name="Clavel T."/>
        </authorList>
    </citation>
    <scope>NUCLEOTIDE SEQUENCE [LARGE SCALE GENOMIC DNA]</scope>
    <source>
        <strain evidence="4 5">BBE-744-WT-12</strain>
    </source>
</reference>
<gene>
    <name evidence="4" type="ORF">FYJ85_01065</name>
</gene>
<keyword evidence="2" id="KW-0732">Signal</keyword>
<evidence type="ECO:0000313" key="5">
    <source>
        <dbReference type="Proteomes" id="UP000435649"/>
    </source>
</evidence>
<name>A0A844FZ44_9BACT</name>
<comment type="caution">
    <text evidence="4">The sequence shown here is derived from an EMBL/GenBank/DDBJ whole genome shotgun (WGS) entry which is preliminary data.</text>
</comment>
<keyword evidence="5" id="KW-1185">Reference proteome</keyword>
<dbReference type="InterPro" id="IPR011464">
    <property type="entry name" value="DUF1570"/>
</dbReference>